<dbReference type="InterPro" id="IPR008638">
    <property type="entry name" value="FhaB/CdiA-like_TPS"/>
</dbReference>
<dbReference type="Gene3D" id="2.160.20.110">
    <property type="match status" value="1"/>
</dbReference>
<dbReference type="InterPro" id="IPR050909">
    <property type="entry name" value="Bact_Autotransporter_VF"/>
</dbReference>
<evidence type="ECO:0000313" key="7">
    <source>
        <dbReference type="Proteomes" id="UP000297729"/>
    </source>
</evidence>
<keyword evidence="3 4" id="KW-0732">Signal</keyword>
<gene>
    <name evidence="6" type="ORF">E4L98_18785</name>
</gene>
<dbReference type="InterPro" id="IPR043709">
    <property type="entry name" value="DUF5649"/>
</dbReference>
<feature type="chain" id="PRO_5021401030" evidence="4">
    <location>
        <begin position="26"/>
        <end position="1885"/>
    </location>
</feature>
<dbReference type="InterPro" id="IPR011050">
    <property type="entry name" value="Pectin_lyase_fold/virulence"/>
</dbReference>
<protein>
    <submittedName>
        <fullName evidence="6">Filamentous hemagglutinin N-terminal domain-containing protein</fullName>
    </submittedName>
</protein>
<dbReference type="GO" id="GO:0005576">
    <property type="term" value="C:extracellular region"/>
    <property type="evidence" value="ECO:0007669"/>
    <property type="project" value="UniProtKB-SubCell"/>
</dbReference>
<dbReference type="PANTHER" id="PTHR12338">
    <property type="entry name" value="AUTOTRANSPORTER"/>
    <property type="match status" value="1"/>
</dbReference>
<feature type="non-terminal residue" evidence="6">
    <location>
        <position position="1885"/>
    </location>
</feature>
<evidence type="ECO:0000313" key="6">
    <source>
        <dbReference type="EMBL" id="TFW18350.1"/>
    </source>
</evidence>
<organism evidence="6 7">
    <name type="scientific">Duganella callida</name>
    <dbReference type="NCBI Taxonomy" id="2561932"/>
    <lineage>
        <taxon>Bacteria</taxon>
        <taxon>Pseudomonadati</taxon>
        <taxon>Pseudomonadota</taxon>
        <taxon>Betaproteobacteria</taxon>
        <taxon>Burkholderiales</taxon>
        <taxon>Oxalobacteraceae</taxon>
        <taxon>Telluria group</taxon>
        <taxon>Duganella</taxon>
    </lineage>
</organism>
<dbReference type="InterPro" id="IPR012334">
    <property type="entry name" value="Pectin_lyas_fold"/>
</dbReference>
<feature type="domain" description="Filamentous haemagglutinin FhaB/tRNA nuclease CdiA-like TPS" evidence="5">
    <location>
        <begin position="23"/>
        <end position="134"/>
    </location>
</feature>
<feature type="signal peptide" evidence="4">
    <location>
        <begin position="1"/>
        <end position="25"/>
    </location>
</feature>
<dbReference type="Gene3D" id="2.160.20.10">
    <property type="entry name" value="Single-stranded right-handed beta-helix, Pectin lyase-like"/>
    <property type="match status" value="1"/>
</dbReference>
<dbReference type="RefSeq" id="WP_135203075.1">
    <property type="nucleotide sequence ID" value="NZ_SPVG01000185.1"/>
</dbReference>
<dbReference type="PANTHER" id="PTHR12338:SF8">
    <property type="entry name" value="HEME_HEMOPEXIN-BINDING PROTEIN"/>
    <property type="match status" value="1"/>
</dbReference>
<dbReference type="Pfam" id="PF18886">
    <property type="entry name" value="DUF5649"/>
    <property type="match status" value="2"/>
</dbReference>
<evidence type="ECO:0000256" key="3">
    <source>
        <dbReference type="ARBA" id="ARBA00022729"/>
    </source>
</evidence>
<evidence type="ECO:0000256" key="1">
    <source>
        <dbReference type="ARBA" id="ARBA00004613"/>
    </source>
</evidence>
<dbReference type="NCBIfam" id="TIGR01901">
    <property type="entry name" value="adhes_NPXG"/>
    <property type="match status" value="1"/>
</dbReference>
<dbReference type="Proteomes" id="UP000297729">
    <property type="component" value="Unassembled WGS sequence"/>
</dbReference>
<name>A0A4Y9SEK0_9BURK</name>
<sequence length="1885" mass="182600">MKAPDQLRRKAMAVLVAACYGGAHAAPVNPSVVAGQASFSQQGKVYSVTNTPNTIINWQGFSIGADEVTRFIQQSADSKVLNRITGQDPSVILGSLQSNGKVFLINPNGVLFGAGARVDVGGLVASSLNLSNADFLAGKNNFSGDAGAGKVSNQGAITTPAGGRIFLVAPAVENSGILSAPNGDVVLAAGHSVQLFDSADPNVQVVVSSPADQALNLGQIVAQGGRVGVYGALVNQRGTINANSAVRGENGKIVLKASGTTLVEAGSSTTATGANLNTGGDIRVLGTQVGVTGDAVVDASGAAGGGTVLVGGDYQGKNAAVMNARQSYVGKDAVLRADAIQSGDGGTVVVWSDQATQVFGAISARGGAGGGNGGQVETSGHYLNMLGTVDTRSAKGANGMLLLDPSDVYISLDSATATAAGMIGSASLADNLGTFLETGAVHDSLLLSSVLQTALSTTNVTVSTSNASGTGAGNIKVLSPLLWTSARSLTLQADGDIALGASINAGNGNLSMSAGGAIVQTTSPIDALTVNNLSALSAGSITLDNNGNSILGTASLVSNGGDVRVTAANLNLGASAAAGALTATASGSDLTVNGALAAQSVRLTAQRDIALQSSLITGGDFSLSTAGSITATGSVAVGGQFALQSGNWTQNSSVLPSFSATDFQLNGGTFLRVQGGSGSSASPYQLADVFGLQGVATLANANAYVLNNDIDASGTLHWTGGFRPIAAAGYNGVFDGAGHAISGLTIDRAGESYVGLFSQLASGTIENLNLQGVSVTGYSGVGGLVGLVADGGHISNVGVSGQVSGVGDTGGLAGRNGGLIAGSHSAGTVTGRGGSSGASNIGGLVGFNSHAVHDAWSAAEVRTTGQGYAGGLVGANGAGGAYTGEVLRSYATGPVGSTGEIIGGLVGDNRDGASISLSYASGSVSGGRNVGGLVGRNTGAGSISNAYATGDVGGNLDDYGIGHGNLGGLIGELSGGSVSDVYSTGVLSAPGFDAVGGLVGSKLGGSLSRGYFNLDTAGTGYDPAQALALTAAQMKQSGSYDLDLDNVWRLYDGHTLPMLKNFLTPYTVSVTGGASVTKTYDGQSAAFAGSTGALASGINGTLGFDGAVNAGTYGVGGLWSTIYDISYTGAGAQLTIQPRAVSAVVTPVADKVYDGTAGLSTGQFNTSFTNVVSGDNLALIGALAFDSKDVGSNKPLHGVDVGLKGNDFGNYVLSGVTGAGNVVKAPLVIGGLGVVTRSYNGTTAATLSGTPTVQGVLGDEVSISGSGIATFNNKNVGSAKLVTVGTSGFTLAGGDAGNYVLVSPSDLTGEITKATLTVNGMTANGRVYDATTNATVSGGTLAGVFGSDQVGLHVDSASFASKNVGVRGVTVSLSTTGADAGNYQLVVPAGLSASITPASLTVALASHEYNNATSGSFAGATVNGVLGADEVALLSAGATATYSDKNVGIAKTVTVGGTPLGLGGADGGNYVLAGVGGDITPRWMATWTASTGGLWSSAGNWQDGIAPDGANVLNATLGGSGVITYDGAAGNTTLVKLTSAPGSQLALNGGKLTLTGTIDQASNLGGGLQLAGGTLEVRGSLTAAHAVLVSGALSGVGIGSQINLAGLEQGGAVIDSAGAVTISGTGSGIAVGNVRAHSITLDAASGGAITQAAGSQLVADSLSASATGADIAITNANNHVSAFSASVSGQGNVALTNTVTSGELTLGPLSTTGNIVIDNHGGIHTAGAISGTGLVSITAHSPVTINDSVTGSDIVLAASTDITLNGGSQLHSAHSIGLTAGTNITLGGTLSVPSGGSISAVATNGSIASLSGTQINSGGAPVTLSAPNGSVSTQGSSFGSGTVPIINDGAAAAAAAAQAAAEAAAKAAADAAAKAAADAAAKAAA</sequence>
<dbReference type="Pfam" id="PF07581">
    <property type="entry name" value="Glug"/>
    <property type="match status" value="1"/>
</dbReference>
<accession>A0A4Y9SEK0</accession>
<keyword evidence="7" id="KW-1185">Reference proteome</keyword>
<dbReference type="SUPFAM" id="SSF51126">
    <property type="entry name" value="Pectin lyase-like"/>
    <property type="match status" value="1"/>
</dbReference>
<dbReference type="EMBL" id="SPVG01000185">
    <property type="protein sequence ID" value="TFW18350.1"/>
    <property type="molecule type" value="Genomic_DNA"/>
</dbReference>
<keyword evidence="2" id="KW-0964">Secreted</keyword>
<proteinExistence type="predicted"/>
<dbReference type="InterPro" id="IPR041248">
    <property type="entry name" value="YDG"/>
</dbReference>
<evidence type="ECO:0000259" key="5">
    <source>
        <dbReference type="SMART" id="SM00912"/>
    </source>
</evidence>
<reference evidence="6 7" key="1">
    <citation type="submission" date="2019-03" db="EMBL/GenBank/DDBJ databases">
        <title>Draft Genome Sequence of Duganella callidus sp. nov., a Novel Duganella Species Isolated from Cultivated Soil.</title>
        <authorList>
            <person name="Raths R."/>
            <person name="Peta V."/>
            <person name="Bucking H."/>
        </authorList>
    </citation>
    <scope>NUCLEOTIDE SEQUENCE [LARGE SCALE GENOMIC DNA]</scope>
    <source>
        <strain evidence="6 7">DN04</strain>
    </source>
</reference>
<dbReference type="Pfam" id="PF18657">
    <property type="entry name" value="YDG"/>
    <property type="match status" value="4"/>
</dbReference>
<dbReference type="Pfam" id="PF05860">
    <property type="entry name" value="TPS"/>
    <property type="match status" value="1"/>
</dbReference>
<dbReference type="InterPro" id="IPR011493">
    <property type="entry name" value="GLUG"/>
</dbReference>
<evidence type="ECO:0000256" key="4">
    <source>
        <dbReference type="SAM" id="SignalP"/>
    </source>
</evidence>
<dbReference type="OrthoDB" id="218680at2"/>
<dbReference type="SMART" id="SM00912">
    <property type="entry name" value="Haemagg_act"/>
    <property type="match status" value="1"/>
</dbReference>
<comment type="subcellular location">
    <subcellularLocation>
        <location evidence="1">Secreted</location>
    </subcellularLocation>
</comment>
<comment type="caution">
    <text evidence="6">The sequence shown here is derived from an EMBL/GenBank/DDBJ whole genome shotgun (WGS) entry which is preliminary data.</text>
</comment>
<evidence type="ECO:0000256" key="2">
    <source>
        <dbReference type="ARBA" id="ARBA00022525"/>
    </source>
</evidence>